<dbReference type="EMBL" id="JAMLDX010000025">
    <property type="protein sequence ID" value="MCP3732897.1"/>
    <property type="molecule type" value="Genomic_DNA"/>
</dbReference>
<dbReference type="RefSeq" id="WP_254296803.1">
    <property type="nucleotide sequence ID" value="NZ_JAMLDX010000025.1"/>
</dbReference>
<evidence type="ECO:0000313" key="1">
    <source>
        <dbReference type="EMBL" id="MCP3732897.1"/>
    </source>
</evidence>
<dbReference type="AlphaFoldDB" id="A0A9X2KNK8"/>
<evidence type="ECO:0000313" key="2">
    <source>
        <dbReference type="Proteomes" id="UP001139451"/>
    </source>
</evidence>
<dbReference type="Proteomes" id="UP001139451">
    <property type="component" value="Unassembled WGS sequence"/>
</dbReference>
<sequence>MPAEHVAVTLRQLKDAPIERSTMLWGGVPFQWETHKAPYRSDEDQPFITIVHSSRVPASVGAWVRQTTDSIAARDSRFKCAPSLSLRKWMEGSVVNAKQQALPPGFSHDTDDAWPHLQQLIADVEKIGERNAILLPTADTYRISKQLVLGPATGLMGLGPVKPIISYVGDALDPITQDNAAGAMITWKGFDHAWGGIKDVALFANRRAVHCLYIEGDVTPGFKISDVHGQHALLDIVSVATAGYSSSPVNMIIQAFTAYPFIKDGFSGVSAVCGRSVLRFRLNGSVGTVTVRDANLDNGVLSFIDIDCPGDLSGIDYLFDNCRFEQNRLNGDIVTLRYGDAGSEPGTLTFRNCKHAHGAAGSRTSAFVRNHTRSNPQRPDITCDPFLSNEAIGSVYADAYDSGKTVPYVLAEHFRRQFRIEHSRSPVRGAFPSISRPMGLWPPIDAAAGGNVTVHDHDKLFTNLGAEAPSGFRLPPLAHVAAGFRVRFSVQSGHPMTVRPSGSDAINGLPSLTSSASRDALTVEKSGLGEWTVLGRIGNWT</sequence>
<reference evidence="1" key="1">
    <citation type="submission" date="2022-05" db="EMBL/GenBank/DDBJ databases">
        <title>Sphingomonas sp. strain MG17 Genome sequencing and assembly.</title>
        <authorList>
            <person name="Kim I."/>
        </authorList>
    </citation>
    <scope>NUCLEOTIDE SEQUENCE</scope>
    <source>
        <strain evidence="1">MG17</strain>
    </source>
</reference>
<proteinExistence type="predicted"/>
<name>A0A9X2KNK8_9SPHN</name>
<gene>
    <name evidence="1" type="ORF">M9978_20985</name>
</gene>
<protein>
    <submittedName>
        <fullName evidence="1">Uncharacterized protein</fullName>
    </submittedName>
</protein>
<accession>A0A9X2KNK8</accession>
<comment type="caution">
    <text evidence="1">The sequence shown here is derived from an EMBL/GenBank/DDBJ whole genome shotgun (WGS) entry which is preliminary data.</text>
</comment>
<keyword evidence="2" id="KW-1185">Reference proteome</keyword>
<organism evidence="1 2">
    <name type="scientific">Sphingomonas tagetis</name>
    <dbReference type="NCBI Taxonomy" id="2949092"/>
    <lineage>
        <taxon>Bacteria</taxon>
        <taxon>Pseudomonadati</taxon>
        <taxon>Pseudomonadota</taxon>
        <taxon>Alphaproteobacteria</taxon>
        <taxon>Sphingomonadales</taxon>
        <taxon>Sphingomonadaceae</taxon>
        <taxon>Sphingomonas</taxon>
    </lineage>
</organism>